<dbReference type="Proteomes" id="UP001194746">
    <property type="component" value="Unassembled WGS sequence"/>
</dbReference>
<proteinExistence type="predicted"/>
<accession>A0AAD4CIH6</accession>
<evidence type="ECO:0000313" key="2">
    <source>
        <dbReference type="EMBL" id="KAF9887181.1"/>
    </source>
</evidence>
<evidence type="ECO:0000256" key="1">
    <source>
        <dbReference type="SAM" id="SignalP"/>
    </source>
</evidence>
<feature type="signal peptide" evidence="1">
    <location>
        <begin position="1"/>
        <end position="18"/>
    </location>
</feature>
<organism evidence="2 3">
    <name type="scientific">Aspergillus nanangensis</name>
    <dbReference type="NCBI Taxonomy" id="2582783"/>
    <lineage>
        <taxon>Eukaryota</taxon>
        <taxon>Fungi</taxon>
        <taxon>Dikarya</taxon>
        <taxon>Ascomycota</taxon>
        <taxon>Pezizomycotina</taxon>
        <taxon>Eurotiomycetes</taxon>
        <taxon>Eurotiomycetidae</taxon>
        <taxon>Eurotiales</taxon>
        <taxon>Aspergillaceae</taxon>
        <taxon>Aspergillus</taxon>
        <taxon>Aspergillus subgen. Circumdati</taxon>
    </lineage>
</organism>
<dbReference type="AlphaFoldDB" id="A0AAD4CIH6"/>
<gene>
    <name evidence="2" type="ORF">FE257_010435</name>
</gene>
<dbReference type="EMBL" id="VCAU01000065">
    <property type="protein sequence ID" value="KAF9887181.1"/>
    <property type="molecule type" value="Genomic_DNA"/>
</dbReference>
<evidence type="ECO:0000313" key="3">
    <source>
        <dbReference type="Proteomes" id="UP001194746"/>
    </source>
</evidence>
<sequence length="73" mass="7575">MRFTHFALIAVSLLTASAAPTLEMEERCCSGVCCDYNLCETGVGACVANCANITNAGGVAGCIAGMTLLYSRY</sequence>
<reference evidence="2" key="2">
    <citation type="submission" date="2020-02" db="EMBL/GenBank/DDBJ databases">
        <authorList>
            <person name="Gilchrist C.L.M."/>
            <person name="Chooi Y.-H."/>
        </authorList>
    </citation>
    <scope>NUCLEOTIDE SEQUENCE</scope>
    <source>
        <strain evidence="2">MST-FP2251</strain>
    </source>
</reference>
<protein>
    <submittedName>
        <fullName evidence="2">Uncharacterized protein</fullName>
    </submittedName>
</protein>
<comment type="caution">
    <text evidence="2">The sequence shown here is derived from an EMBL/GenBank/DDBJ whole genome shotgun (WGS) entry which is preliminary data.</text>
</comment>
<reference evidence="2" key="1">
    <citation type="journal article" date="2019" name="Beilstein J. Org. Chem.">
        <title>Nanangenines: drimane sesquiterpenoids as the dominant metabolite cohort of a novel Australian fungus, Aspergillus nanangensis.</title>
        <authorList>
            <person name="Lacey H.J."/>
            <person name="Gilchrist C.L.M."/>
            <person name="Crombie A."/>
            <person name="Kalaitzis J.A."/>
            <person name="Vuong D."/>
            <person name="Rutledge P.J."/>
            <person name="Turner P."/>
            <person name="Pitt J.I."/>
            <person name="Lacey E."/>
            <person name="Chooi Y.H."/>
            <person name="Piggott A.M."/>
        </authorList>
    </citation>
    <scope>NUCLEOTIDE SEQUENCE</scope>
    <source>
        <strain evidence="2">MST-FP2251</strain>
    </source>
</reference>
<keyword evidence="3" id="KW-1185">Reference proteome</keyword>
<keyword evidence="1" id="KW-0732">Signal</keyword>
<name>A0AAD4CIH6_ASPNN</name>
<feature type="chain" id="PRO_5042012628" evidence="1">
    <location>
        <begin position="19"/>
        <end position="73"/>
    </location>
</feature>